<evidence type="ECO:0000256" key="6">
    <source>
        <dbReference type="ARBA" id="ARBA00022989"/>
    </source>
</evidence>
<dbReference type="PATRIC" id="fig|670052.7.peg.1568"/>
<dbReference type="STRING" id="670052.PA27867_1512"/>
<evidence type="ECO:0000256" key="9">
    <source>
        <dbReference type="PIRNR" id="PIRNR004862"/>
    </source>
</evidence>
<keyword evidence="6 10" id="KW-1133">Transmembrane helix</keyword>
<dbReference type="Proteomes" id="UP000092582">
    <property type="component" value="Chromosome 1"/>
</dbReference>
<proteinExistence type="inferred from homology"/>
<reference evidence="13 14" key="1">
    <citation type="submission" date="2016-06" db="EMBL/GenBank/DDBJ databases">
        <title>Genome sequencing of Cryobacterium arcticum PAMC 27867.</title>
        <authorList>
            <person name="Lee J."/>
            <person name="Kim O.-S."/>
        </authorList>
    </citation>
    <scope>NUCLEOTIDE SEQUENCE [LARGE SCALE GENOMIC DNA]</scope>
    <source>
        <strain evidence="13 14">PAMC 27867</strain>
    </source>
</reference>
<evidence type="ECO:0000256" key="10">
    <source>
        <dbReference type="SAM" id="Phobius"/>
    </source>
</evidence>
<evidence type="ECO:0000256" key="5">
    <source>
        <dbReference type="ARBA" id="ARBA00022692"/>
    </source>
</evidence>
<evidence type="ECO:0000256" key="1">
    <source>
        <dbReference type="ARBA" id="ARBA00004117"/>
    </source>
</evidence>
<evidence type="ECO:0000256" key="4">
    <source>
        <dbReference type="ARBA" id="ARBA00022475"/>
    </source>
</evidence>
<feature type="domain" description="Flagellar M-ring C-terminal" evidence="12">
    <location>
        <begin position="249"/>
        <end position="396"/>
    </location>
</feature>
<dbReference type="GO" id="GO:0071973">
    <property type="term" value="P:bacterial-type flagellum-dependent cell motility"/>
    <property type="evidence" value="ECO:0007669"/>
    <property type="project" value="InterPro"/>
</dbReference>
<dbReference type="Pfam" id="PF01514">
    <property type="entry name" value="YscJ_FliF"/>
    <property type="match status" value="1"/>
</dbReference>
<keyword evidence="13" id="KW-0966">Cell projection</keyword>
<dbReference type="EMBL" id="CP016282">
    <property type="protein sequence ID" value="ANP72469.1"/>
    <property type="molecule type" value="Genomic_DNA"/>
</dbReference>
<keyword evidence="7 10" id="KW-0472">Membrane</keyword>
<organism evidence="13 14">
    <name type="scientific">Cryobacterium arcticum</name>
    <dbReference type="NCBI Taxonomy" id="670052"/>
    <lineage>
        <taxon>Bacteria</taxon>
        <taxon>Bacillati</taxon>
        <taxon>Actinomycetota</taxon>
        <taxon>Actinomycetes</taxon>
        <taxon>Micrococcales</taxon>
        <taxon>Microbacteriaceae</taxon>
        <taxon>Cryobacterium</taxon>
    </lineage>
</organism>
<dbReference type="PIRSF" id="PIRSF004862">
    <property type="entry name" value="FliF"/>
    <property type="match status" value="1"/>
</dbReference>
<dbReference type="PANTHER" id="PTHR30046:SF0">
    <property type="entry name" value="FLAGELLAR M-RING PROTEIN"/>
    <property type="match status" value="1"/>
</dbReference>
<name>A0A1B1BIN2_9MICO</name>
<dbReference type="RefSeq" id="WP_066594978.1">
    <property type="nucleotide sequence ID" value="NZ_CP016282.1"/>
</dbReference>
<dbReference type="KEGG" id="cart:PA27867_1512"/>
<dbReference type="PRINTS" id="PR01009">
    <property type="entry name" value="FLGMRINGFLIF"/>
</dbReference>
<accession>A0A1B1BIN2</accession>
<dbReference type="AlphaFoldDB" id="A0A1B1BIN2"/>
<dbReference type="GO" id="GO:0003774">
    <property type="term" value="F:cytoskeletal motor activity"/>
    <property type="evidence" value="ECO:0007669"/>
    <property type="project" value="InterPro"/>
</dbReference>
<keyword evidence="5 10" id="KW-0812">Transmembrane</keyword>
<keyword evidence="14" id="KW-1185">Reference proteome</keyword>
<dbReference type="InterPro" id="IPR006182">
    <property type="entry name" value="FliF_N_dom"/>
</dbReference>
<sequence length="531" mass="54580">MPAQISSAFRRLGNAVREFTVAQRTVALIGVAVLALGIAALTMWVSQPAYTPLYSGLSGADANTIVEQLRTDGVPYQLSDGGATILVPEADVYDERLKSAAAGLPSSSTGGYSLLDTMGVTASEFQQSVTYKRALEGELAATIEAMKGVKTASVRLAIPEATVFTDEANDPTASVFVGTRNGVTLNADQVQAIVHLTSASIDGMKPTDVAVIDASGVVLSAVGVGATGTAGQQANDYEERVRGSVQAMLDKVVGPGNATVVVAADMSTEAAQRVEESFTSPTDTPALNEAVKTESYTGSGGTAAGVLGPDNIAVPSDASTDGTFTSEDTTRNNAVNKVTETRTIPAGAINRQTVSVAVNSAIADKLNVADVTSLVSSAAGIDTARGDAVTVEVVSFNAAGADAAAAALAEAEATEAADRSAGILQVGLIVGGTVIAFVLGLILYARRSRRQSREAIELTELVQPHASLDAPTVPFALQPHLVPLVIDPTPTQAYTPGDGDQRVADIDALALRDPQMAAEMLRGLMDDRQHA</sequence>
<evidence type="ECO:0000259" key="11">
    <source>
        <dbReference type="Pfam" id="PF01514"/>
    </source>
</evidence>
<evidence type="ECO:0000256" key="7">
    <source>
        <dbReference type="ARBA" id="ARBA00023136"/>
    </source>
</evidence>
<keyword evidence="13" id="KW-0282">Flagellum</keyword>
<comment type="subcellular location">
    <subcellularLocation>
        <location evidence="1 9">Bacterial flagellum basal body</location>
    </subcellularLocation>
    <subcellularLocation>
        <location evidence="2">Cell membrane</location>
        <topology evidence="2">Multi-pass membrane protein</topology>
    </subcellularLocation>
</comment>
<dbReference type="InterPro" id="IPR000067">
    <property type="entry name" value="FlgMring_FliF"/>
</dbReference>
<evidence type="ECO:0000256" key="8">
    <source>
        <dbReference type="ARBA" id="ARBA00023143"/>
    </source>
</evidence>
<evidence type="ECO:0000313" key="14">
    <source>
        <dbReference type="Proteomes" id="UP000092582"/>
    </source>
</evidence>
<comment type="similarity">
    <text evidence="3 9">Belongs to the FliF family.</text>
</comment>
<comment type="function">
    <text evidence="9">The M ring may be actively involved in energy transduction.</text>
</comment>
<evidence type="ECO:0000313" key="13">
    <source>
        <dbReference type="EMBL" id="ANP72469.1"/>
    </source>
</evidence>
<evidence type="ECO:0000256" key="2">
    <source>
        <dbReference type="ARBA" id="ARBA00004651"/>
    </source>
</evidence>
<feature type="domain" description="Flagellar M-ring N-terminal" evidence="11">
    <location>
        <begin position="46"/>
        <end position="220"/>
    </location>
</feature>
<dbReference type="InterPro" id="IPR045851">
    <property type="entry name" value="AMP-bd_C_sf"/>
</dbReference>
<feature type="transmembrane region" description="Helical" evidence="10">
    <location>
        <begin position="423"/>
        <end position="444"/>
    </location>
</feature>
<dbReference type="PANTHER" id="PTHR30046">
    <property type="entry name" value="FLAGELLAR M-RING PROTEIN"/>
    <property type="match status" value="1"/>
</dbReference>
<keyword evidence="13" id="KW-0969">Cilium</keyword>
<dbReference type="Gene3D" id="3.30.300.30">
    <property type="match status" value="1"/>
</dbReference>
<dbReference type="InterPro" id="IPR013556">
    <property type="entry name" value="Flag_M-ring_C"/>
</dbReference>
<dbReference type="GO" id="GO:0005886">
    <property type="term" value="C:plasma membrane"/>
    <property type="evidence" value="ECO:0007669"/>
    <property type="project" value="UniProtKB-SubCell"/>
</dbReference>
<dbReference type="OrthoDB" id="9807026at2"/>
<feature type="transmembrane region" description="Helical" evidence="10">
    <location>
        <begin position="21"/>
        <end position="45"/>
    </location>
</feature>
<evidence type="ECO:0000259" key="12">
    <source>
        <dbReference type="Pfam" id="PF08345"/>
    </source>
</evidence>
<dbReference type="Pfam" id="PF08345">
    <property type="entry name" value="YscJ_FliF_C"/>
    <property type="match status" value="1"/>
</dbReference>
<dbReference type="InterPro" id="IPR043427">
    <property type="entry name" value="YscJ/FliF"/>
</dbReference>
<protein>
    <recommendedName>
        <fullName evidence="9">Flagellar M-ring protein</fullName>
    </recommendedName>
</protein>
<keyword evidence="4" id="KW-1003">Cell membrane</keyword>
<dbReference type="GO" id="GO:0009431">
    <property type="term" value="C:bacterial-type flagellum basal body, MS ring"/>
    <property type="evidence" value="ECO:0007669"/>
    <property type="project" value="InterPro"/>
</dbReference>
<keyword evidence="8 9" id="KW-0975">Bacterial flagellum</keyword>
<dbReference type="NCBIfam" id="TIGR00206">
    <property type="entry name" value="fliF"/>
    <property type="match status" value="1"/>
</dbReference>
<evidence type="ECO:0000256" key="3">
    <source>
        <dbReference type="ARBA" id="ARBA00007971"/>
    </source>
</evidence>
<gene>
    <name evidence="13" type="ORF">PA27867_1512</name>
</gene>